<dbReference type="SUPFAM" id="SSF53850">
    <property type="entry name" value="Periplasmic binding protein-like II"/>
    <property type="match status" value="1"/>
</dbReference>
<feature type="coiled-coil region" evidence="1">
    <location>
        <begin position="756"/>
        <end position="783"/>
    </location>
</feature>
<dbReference type="Gene3D" id="3.90.76.10">
    <property type="entry name" value="Dipeptide-binding Protein, Domain 1"/>
    <property type="match status" value="1"/>
</dbReference>
<dbReference type="InterPro" id="IPR000914">
    <property type="entry name" value="SBP_5_dom"/>
</dbReference>
<dbReference type="InterPro" id="IPR013783">
    <property type="entry name" value="Ig-like_fold"/>
</dbReference>
<feature type="compositionally biased region" description="Basic and acidic residues" evidence="2">
    <location>
        <begin position="417"/>
        <end position="430"/>
    </location>
</feature>
<feature type="domain" description="CARDB" evidence="5">
    <location>
        <begin position="636"/>
        <end position="708"/>
    </location>
</feature>
<keyword evidence="1" id="KW-0175">Coiled coil</keyword>
<feature type="region of interest" description="Disordered" evidence="2">
    <location>
        <begin position="406"/>
        <end position="430"/>
    </location>
</feature>
<dbReference type="Proteomes" id="UP000070284">
    <property type="component" value="Unassembled WGS sequence"/>
</dbReference>
<dbReference type="PANTHER" id="PTHR30290">
    <property type="entry name" value="PERIPLASMIC BINDING COMPONENT OF ABC TRANSPORTER"/>
    <property type="match status" value="1"/>
</dbReference>
<evidence type="ECO:0008006" key="8">
    <source>
        <dbReference type="Google" id="ProtNLM"/>
    </source>
</evidence>
<dbReference type="GO" id="GO:1904680">
    <property type="term" value="F:peptide transmembrane transporter activity"/>
    <property type="evidence" value="ECO:0007669"/>
    <property type="project" value="TreeGrafter"/>
</dbReference>
<dbReference type="Pfam" id="PF00496">
    <property type="entry name" value="SBP_bac_5"/>
    <property type="match status" value="1"/>
</dbReference>
<dbReference type="InterPro" id="IPR011635">
    <property type="entry name" value="CARDB"/>
</dbReference>
<feature type="transmembrane region" description="Helical" evidence="3">
    <location>
        <begin position="790"/>
        <end position="810"/>
    </location>
</feature>
<dbReference type="InterPro" id="IPR039424">
    <property type="entry name" value="SBP_5"/>
</dbReference>
<evidence type="ECO:0000256" key="1">
    <source>
        <dbReference type="SAM" id="Coils"/>
    </source>
</evidence>
<name>A0A133UM55_9EURY</name>
<dbReference type="AlphaFoldDB" id="A0A133UM55"/>
<dbReference type="EMBL" id="LHXO01000019">
    <property type="protein sequence ID" value="KXA95294.1"/>
    <property type="molecule type" value="Genomic_DNA"/>
</dbReference>
<evidence type="ECO:0000259" key="4">
    <source>
        <dbReference type="Pfam" id="PF00496"/>
    </source>
</evidence>
<sequence length="815" mass="90977">MKNTQKILITTTIAVLLSFTLLFSVMPAKAQEKNPQKWTIKLGGAEAASRLNPFVHPSDRGYSLNLPYSCLFRWDARDMTMKPWLAKDWNWNEDGSKLTIMLREKAHFSDGSPVTADDVVFSLETAMNNPVTSNLSPRVKDIEGTGEFEVTITMKEGHESDRTIYLPLTGGRSTGVFIVPEERWRPIRERMREDNKKVASYMESDPDEIVGPGMYTPVEISPQRVVLRQVKNWWGLNYYSEKEFFNSPMRVEEIFYPNAPKIQSEFVEGKIDLCGETISTIPKMVRKGKQVGTYRDEPPWTTPPFQILAFHPNHNYYPLSENWCRVAISLALDRKQMNEKGQGGMSYLGTSPTMMSSETMFPKVFNEEAFEKYKWKTPAKPNLEKAREILDKHTFIPEGKSVRYTKDAPEQIPGPNEDIRGKIPDELPDHEGRNVKLEFNIRTFYHHETMSSAEIASRNLHAVGIKAPAEWYEFGTFIPPVVKDPPQVPGMWLSGPPWAAVTGPIGPIQRFRKIGTGDPTNWRRTSDWEGLGQKRVENLLSGLARKPMEEWIQPLKEVQEIMAKELPVIPYIYVYQPYPHWTDDWVDWPDEDDPFVAGCYPQYYVLGPISGSINWMLYAIDKKGVAEPGPSISVEDISLSSTAVKTGESVTVSVGVKNAGDAEGTKTLELLINGGVEKTKDVTLGAGESTTKEFTVSKADAGEYTIKVGERSSTLTVRKRVEIPEGLKESVDLAISVAENAVYAANSAQDTAQKAVDAAQTAAESADEAKAAAQEARDAAREAGGASTTMVVGSMVVTIIVVLGGVYAIIRRQTP</sequence>
<protein>
    <recommendedName>
        <fullName evidence="8">Solute-binding protein family 5 domain-containing protein</fullName>
    </recommendedName>
</protein>
<evidence type="ECO:0000256" key="2">
    <source>
        <dbReference type="SAM" id="MobiDB-lite"/>
    </source>
</evidence>
<evidence type="ECO:0000313" key="6">
    <source>
        <dbReference type="EMBL" id="KXA95294.1"/>
    </source>
</evidence>
<evidence type="ECO:0000256" key="3">
    <source>
        <dbReference type="SAM" id="Phobius"/>
    </source>
</evidence>
<feature type="domain" description="Solute-binding protein family 5" evidence="4">
    <location>
        <begin position="81"/>
        <end position="467"/>
    </location>
</feature>
<evidence type="ECO:0000259" key="5">
    <source>
        <dbReference type="Pfam" id="PF07705"/>
    </source>
</evidence>
<proteinExistence type="predicted"/>
<keyword evidence="3" id="KW-1133">Transmembrane helix</keyword>
<dbReference type="Gene3D" id="2.60.40.10">
    <property type="entry name" value="Immunoglobulins"/>
    <property type="match status" value="1"/>
</dbReference>
<keyword evidence="7" id="KW-1185">Reference proteome</keyword>
<evidence type="ECO:0000313" key="7">
    <source>
        <dbReference type="Proteomes" id="UP000070284"/>
    </source>
</evidence>
<dbReference type="Pfam" id="PF07705">
    <property type="entry name" value="CARDB"/>
    <property type="match status" value="1"/>
</dbReference>
<dbReference type="Gene3D" id="3.40.190.10">
    <property type="entry name" value="Periplasmic binding protein-like II"/>
    <property type="match status" value="1"/>
</dbReference>
<reference evidence="6 7" key="1">
    <citation type="journal article" date="2016" name="Sci. Rep.">
        <title>Metabolic traits of an uncultured archaeal lineage -MSBL1- from brine pools of the Red Sea.</title>
        <authorList>
            <person name="Mwirichia R."/>
            <person name="Alam I."/>
            <person name="Rashid M."/>
            <person name="Vinu M."/>
            <person name="Ba-Alawi W."/>
            <person name="Anthony Kamau A."/>
            <person name="Kamanda Ngugi D."/>
            <person name="Goker M."/>
            <person name="Klenk H.P."/>
            <person name="Bajic V."/>
            <person name="Stingl U."/>
        </authorList>
    </citation>
    <scope>NUCLEOTIDE SEQUENCE [LARGE SCALE GENOMIC DNA]</scope>
    <source>
        <strain evidence="6">SCGC-AAA259E19</strain>
    </source>
</reference>
<gene>
    <name evidence="6" type="ORF">AKJ65_02095</name>
</gene>
<keyword evidence="3" id="KW-0472">Membrane</keyword>
<organism evidence="6 7">
    <name type="scientific">candidate division MSBL1 archaeon SCGC-AAA259E19</name>
    <dbReference type="NCBI Taxonomy" id="1698264"/>
    <lineage>
        <taxon>Archaea</taxon>
        <taxon>Methanobacteriati</taxon>
        <taxon>Methanobacteriota</taxon>
        <taxon>candidate division MSBL1</taxon>
    </lineage>
</organism>
<dbReference type="PANTHER" id="PTHR30290:SF82">
    <property type="entry name" value="ABC-TYPE DIPEPTIDE_OLIGOPEPTIDE TRANSPORT SYSTEM, PERIPLASMIC COMPONENT"/>
    <property type="match status" value="1"/>
</dbReference>
<accession>A0A133UM55</accession>
<dbReference type="GO" id="GO:0015833">
    <property type="term" value="P:peptide transport"/>
    <property type="evidence" value="ECO:0007669"/>
    <property type="project" value="TreeGrafter"/>
</dbReference>
<dbReference type="Gene3D" id="3.10.105.10">
    <property type="entry name" value="Dipeptide-binding Protein, Domain 3"/>
    <property type="match status" value="1"/>
</dbReference>
<keyword evidence="3" id="KW-0812">Transmembrane</keyword>
<comment type="caution">
    <text evidence="6">The sequence shown here is derived from an EMBL/GenBank/DDBJ whole genome shotgun (WGS) entry which is preliminary data.</text>
</comment>